<evidence type="ECO:0000313" key="2">
    <source>
        <dbReference type="Proteomes" id="UP000630952"/>
    </source>
</evidence>
<protein>
    <submittedName>
        <fullName evidence="1">Uncharacterized protein</fullName>
    </submittedName>
</protein>
<name>A0ABR9YF16_9PROT</name>
<gene>
    <name evidence="1" type="ORF">HKD21_10475</name>
</gene>
<organism evidence="1 2">
    <name type="scientific">Gluconobacter cerevisiae</name>
    <dbReference type="NCBI Taxonomy" id="1379734"/>
    <lineage>
        <taxon>Bacteria</taxon>
        <taxon>Pseudomonadati</taxon>
        <taxon>Pseudomonadota</taxon>
        <taxon>Alphaproteobacteria</taxon>
        <taxon>Acetobacterales</taxon>
        <taxon>Acetobacteraceae</taxon>
        <taxon>Gluconobacter</taxon>
    </lineage>
</organism>
<reference evidence="1" key="2">
    <citation type="submission" date="2020-11" db="EMBL/GenBank/DDBJ databases">
        <title>Description of novel Gluconobacter species.</title>
        <authorList>
            <person name="Cleenwerck I."/>
            <person name="Cnockaert M."/>
            <person name="Borremans W."/>
            <person name="Wieme A.D."/>
            <person name="De Vuyst L."/>
            <person name="Vandamme P."/>
        </authorList>
    </citation>
    <scope>NUCLEOTIDE SEQUENCE</scope>
    <source>
        <strain evidence="1">LMG 27748</strain>
    </source>
</reference>
<dbReference type="Proteomes" id="UP000630952">
    <property type="component" value="Unassembled WGS sequence"/>
</dbReference>
<reference evidence="1" key="1">
    <citation type="submission" date="2020-04" db="EMBL/GenBank/DDBJ databases">
        <authorList>
            <person name="Sombolestani A."/>
        </authorList>
    </citation>
    <scope>NUCLEOTIDE SEQUENCE</scope>
    <source>
        <strain evidence="1">LMG 27748</strain>
    </source>
</reference>
<accession>A0ABR9YF16</accession>
<evidence type="ECO:0000313" key="1">
    <source>
        <dbReference type="EMBL" id="MBF0877270.1"/>
    </source>
</evidence>
<dbReference type="EMBL" id="JABCQO010000008">
    <property type="protein sequence ID" value="MBF0877270.1"/>
    <property type="molecule type" value="Genomic_DNA"/>
</dbReference>
<sequence length="83" mass="9282">MSHIITLGITPAMIPGIRKAAEICEEYGEENLSIAHDDIRRVCAKKERSEADFDRSDMHGVRYHAGKEMASLLRNLIREGDAA</sequence>
<proteinExistence type="predicted"/>
<dbReference type="RefSeq" id="WP_194255636.1">
    <property type="nucleotide sequence ID" value="NZ_JABCQO010000008.1"/>
</dbReference>
<keyword evidence="2" id="KW-1185">Reference proteome</keyword>
<comment type="caution">
    <text evidence="1">The sequence shown here is derived from an EMBL/GenBank/DDBJ whole genome shotgun (WGS) entry which is preliminary data.</text>
</comment>